<gene>
    <name evidence="12" type="ORF">A3A44_00865</name>
</gene>
<evidence type="ECO:0000256" key="4">
    <source>
        <dbReference type="ARBA" id="ARBA00022642"/>
    </source>
</evidence>
<keyword evidence="9" id="KW-0520">NAD</keyword>
<dbReference type="InterPro" id="IPR005248">
    <property type="entry name" value="NadD/NMNAT"/>
</dbReference>
<evidence type="ECO:0000256" key="10">
    <source>
        <dbReference type="ARBA" id="ARBA00048721"/>
    </source>
</evidence>
<reference evidence="12 13" key="1">
    <citation type="journal article" date="2016" name="Nat. Commun.">
        <title>Thousands of microbial genomes shed light on interconnected biogeochemical processes in an aquifer system.</title>
        <authorList>
            <person name="Anantharaman K."/>
            <person name="Brown C.T."/>
            <person name="Hug L.A."/>
            <person name="Sharon I."/>
            <person name="Castelle C.J."/>
            <person name="Probst A.J."/>
            <person name="Thomas B.C."/>
            <person name="Singh A."/>
            <person name="Wilkins M.J."/>
            <person name="Karaoz U."/>
            <person name="Brodie E.L."/>
            <person name="Williams K.H."/>
            <person name="Hubbard S.S."/>
            <person name="Banfield J.F."/>
        </authorList>
    </citation>
    <scope>NUCLEOTIDE SEQUENCE [LARGE SCALE GENOMIC DNA]</scope>
</reference>
<dbReference type="InterPro" id="IPR004821">
    <property type="entry name" value="Cyt_trans-like"/>
</dbReference>
<proteinExistence type="predicted"/>
<keyword evidence="4" id="KW-0662">Pyridine nucleotide biosynthesis</keyword>
<dbReference type="Pfam" id="PF01467">
    <property type="entry name" value="CTP_transf_like"/>
    <property type="match status" value="1"/>
</dbReference>
<evidence type="ECO:0000256" key="7">
    <source>
        <dbReference type="ARBA" id="ARBA00022741"/>
    </source>
</evidence>
<dbReference type="PANTHER" id="PTHR20275:SF0">
    <property type="entry name" value="NAD KINASE"/>
    <property type="match status" value="1"/>
</dbReference>
<dbReference type="SUPFAM" id="SSF52374">
    <property type="entry name" value="Nucleotidylyl transferase"/>
    <property type="match status" value="1"/>
</dbReference>
<dbReference type="UniPathway" id="UPA00253">
    <property type="reaction ID" value="UER00332"/>
</dbReference>
<dbReference type="GO" id="GO:0003951">
    <property type="term" value="F:NAD+ kinase activity"/>
    <property type="evidence" value="ECO:0007669"/>
    <property type="project" value="InterPro"/>
</dbReference>
<evidence type="ECO:0000259" key="11">
    <source>
        <dbReference type="Pfam" id="PF01467"/>
    </source>
</evidence>
<organism evidence="12 13">
    <name type="scientific">Candidatus Sungbacteria bacterium RIFCSPLOWO2_01_FULL_60_25</name>
    <dbReference type="NCBI Taxonomy" id="1802281"/>
    <lineage>
        <taxon>Bacteria</taxon>
        <taxon>Candidatus Sungiibacteriota</taxon>
    </lineage>
</organism>
<evidence type="ECO:0000256" key="3">
    <source>
        <dbReference type="ARBA" id="ARBA00012389"/>
    </source>
</evidence>
<keyword evidence="8" id="KW-0067">ATP-binding</keyword>
<dbReference type="GO" id="GO:0005524">
    <property type="term" value="F:ATP binding"/>
    <property type="evidence" value="ECO:0007669"/>
    <property type="project" value="UniProtKB-KW"/>
</dbReference>
<dbReference type="InterPro" id="IPR014729">
    <property type="entry name" value="Rossmann-like_a/b/a_fold"/>
</dbReference>
<dbReference type="AlphaFoldDB" id="A0A1G2LA65"/>
<comment type="function">
    <text evidence="1">Catalyzes the reversible adenylation of nicotinate mononucleotide (NaMN) to nicotinic acid adenine dinucleotide (NaAD).</text>
</comment>
<dbReference type="EC" id="2.7.7.18" evidence="3"/>
<dbReference type="Gene3D" id="3.40.50.10330">
    <property type="entry name" value="Probable inorganic polyphosphate/atp-NAD kinase, domain 1"/>
    <property type="match status" value="1"/>
</dbReference>
<protein>
    <recommendedName>
        <fullName evidence="3">nicotinate-nucleotide adenylyltransferase</fullName>
        <ecNumber evidence="3">2.7.7.18</ecNumber>
    </recommendedName>
</protein>
<comment type="pathway">
    <text evidence="2">Cofactor biosynthesis; NAD(+) biosynthesis; deamido-NAD(+) from nicotinate D-ribonucleotide: step 1/1.</text>
</comment>
<evidence type="ECO:0000256" key="6">
    <source>
        <dbReference type="ARBA" id="ARBA00022695"/>
    </source>
</evidence>
<sequence>MDRIALFGGSFNPPHIGHREVNLMLANRGYQVVNIPCGPRPDKPSTNDTDPLHRAAMNDIAFGRIPGVAVELFDLERATFTRAHELEAMFAPKGEVWHVVGTDLIRGGARGASFIQKEWARGRDLWASSRFIVAVREGDPLDPRDLPPHHELFRPHYGPSSEEVRKRVFAGSSIEAEVLPDVREYIYRHGLYRGRTGTQDVLYAITRPRLHLLPDPRNQEAEEIAERLQEWADVDDPNLIVSIGGDGWLLKAIRARWRRRVPFFGINAGHKGYLLNDVKDELGAELFTRSPLKIRHSPLLFVEAVLVDGSTKETYAFNDAYVQVEIGKTGWIEVLVNGEVKIPKLVGDGALVATAAGSTAYARSMGAHPLKIGSRHLVLVASNAAEPLRWPGANLPITSKICFRNADPTGWRKLIGLADGVVLGEVRELRIRSSRAAAAEVAYTDDYDLDAKLVKSQFPANGA</sequence>
<feature type="domain" description="Cytidyltransferase-like" evidence="11">
    <location>
        <begin position="6"/>
        <end position="166"/>
    </location>
</feature>
<dbReference type="CDD" id="cd02165">
    <property type="entry name" value="NMNAT"/>
    <property type="match status" value="1"/>
</dbReference>
<keyword evidence="6" id="KW-0548">Nucleotidyltransferase</keyword>
<dbReference type="InterPro" id="IPR017438">
    <property type="entry name" value="ATP-NAD_kinase_N"/>
</dbReference>
<evidence type="ECO:0000313" key="13">
    <source>
        <dbReference type="Proteomes" id="UP000178977"/>
    </source>
</evidence>
<dbReference type="GO" id="GO:0006741">
    <property type="term" value="P:NADP+ biosynthetic process"/>
    <property type="evidence" value="ECO:0007669"/>
    <property type="project" value="TreeGrafter"/>
</dbReference>
<dbReference type="STRING" id="1802281.A3A44_00865"/>
<dbReference type="GO" id="GO:0004515">
    <property type="term" value="F:nicotinate-nucleotide adenylyltransferase activity"/>
    <property type="evidence" value="ECO:0007669"/>
    <property type="project" value="UniProtKB-EC"/>
</dbReference>
<dbReference type="Proteomes" id="UP000178977">
    <property type="component" value="Unassembled WGS sequence"/>
</dbReference>
<evidence type="ECO:0000256" key="5">
    <source>
        <dbReference type="ARBA" id="ARBA00022679"/>
    </source>
</evidence>
<evidence type="ECO:0000256" key="2">
    <source>
        <dbReference type="ARBA" id="ARBA00005019"/>
    </source>
</evidence>
<dbReference type="Gene3D" id="2.60.200.30">
    <property type="entry name" value="Probable inorganic polyphosphate/atp-NAD kinase, domain 2"/>
    <property type="match status" value="1"/>
</dbReference>
<dbReference type="InterPro" id="IPR016064">
    <property type="entry name" value="NAD/diacylglycerol_kinase_sf"/>
</dbReference>
<accession>A0A1G2LA65</accession>
<evidence type="ECO:0000256" key="1">
    <source>
        <dbReference type="ARBA" id="ARBA00002324"/>
    </source>
</evidence>
<keyword evidence="5" id="KW-0808">Transferase</keyword>
<dbReference type="InterPro" id="IPR017437">
    <property type="entry name" value="ATP-NAD_kinase_PpnK-typ_C"/>
</dbReference>
<dbReference type="EMBL" id="MHQT01000040">
    <property type="protein sequence ID" value="OHA08444.1"/>
    <property type="molecule type" value="Genomic_DNA"/>
</dbReference>
<dbReference type="PANTHER" id="PTHR20275">
    <property type="entry name" value="NAD KINASE"/>
    <property type="match status" value="1"/>
</dbReference>
<evidence type="ECO:0000313" key="12">
    <source>
        <dbReference type="EMBL" id="OHA08444.1"/>
    </source>
</evidence>
<comment type="catalytic activity">
    <reaction evidence="10">
        <text>nicotinate beta-D-ribonucleotide + ATP + H(+) = deamido-NAD(+) + diphosphate</text>
        <dbReference type="Rhea" id="RHEA:22860"/>
        <dbReference type="ChEBI" id="CHEBI:15378"/>
        <dbReference type="ChEBI" id="CHEBI:30616"/>
        <dbReference type="ChEBI" id="CHEBI:33019"/>
        <dbReference type="ChEBI" id="CHEBI:57502"/>
        <dbReference type="ChEBI" id="CHEBI:58437"/>
        <dbReference type="EC" id="2.7.7.18"/>
    </reaction>
</comment>
<keyword evidence="7" id="KW-0547">Nucleotide-binding</keyword>
<dbReference type="SUPFAM" id="SSF111331">
    <property type="entry name" value="NAD kinase/diacylglycerol kinase-like"/>
    <property type="match status" value="1"/>
</dbReference>
<evidence type="ECO:0000256" key="8">
    <source>
        <dbReference type="ARBA" id="ARBA00022840"/>
    </source>
</evidence>
<evidence type="ECO:0000256" key="9">
    <source>
        <dbReference type="ARBA" id="ARBA00023027"/>
    </source>
</evidence>
<name>A0A1G2LA65_9BACT</name>
<dbReference type="Gene3D" id="3.40.50.620">
    <property type="entry name" value="HUPs"/>
    <property type="match status" value="1"/>
</dbReference>
<dbReference type="GO" id="GO:0009435">
    <property type="term" value="P:NAD+ biosynthetic process"/>
    <property type="evidence" value="ECO:0007669"/>
    <property type="project" value="UniProtKB-UniPathway"/>
</dbReference>
<comment type="caution">
    <text evidence="12">The sequence shown here is derived from an EMBL/GenBank/DDBJ whole genome shotgun (WGS) entry which is preliminary data.</text>
</comment>